<dbReference type="Proteomes" id="UP000322267">
    <property type="component" value="Unassembled WGS sequence"/>
</dbReference>
<proteinExistence type="predicted"/>
<name>A0A5D4NJ59_9BACI</name>
<comment type="caution">
    <text evidence="1">The sequence shown here is derived from an EMBL/GenBank/DDBJ whole genome shotgun (WGS) entry which is preliminary data.</text>
</comment>
<dbReference type="AlphaFoldDB" id="A0A5D4NJ59"/>
<protein>
    <submittedName>
        <fullName evidence="1">Uncharacterized protein</fullName>
    </submittedName>
</protein>
<reference evidence="1 2" key="1">
    <citation type="submission" date="2019-08" db="EMBL/GenBank/DDBJ databases">
        <title>Bacillus genomes from the desert of Cuatro Cienegas, Coahuila.</title>
        <authorList>
            <person name="Olmedo-Alvarez G."/>
        </authorList>
    </citation>
    <scope>NUCLEOTIDE SEQUENCE [LARGE SCALE GENOMIC DNA]</scope>
    <source>
        <strain evidence="1 2">CH34_1T</strain>
    </source>
</reference>
<dbReference type="OrthoDB" id="2887454at2"/>
<organism evidence="1 2">
    <name type="scientific">Rossellomorea vietnamensis</name>
    <dbReference type="NCBI Taxonomy" id="218284"/>
    <lineage>
        <taxon>Bacteria</taxon>
        <taxon>Bacillati</taxon>
        <taxon>Bacillota</taxon>
        <taxon>Bacilli</taxon>
        <taxon>Bacillales</taxon>
        <taxon>Bacillaceae</taxon>
        <taxon>Rossellomorea</taxon>
    </lineage>
</organism>
<accession>A0A5D4NJ59</accession>
<dbReference type="EMBL" id="VTEI01000026">
    <property type="protein sequence ID" value="TYS12982.1"/>
    <property type="molecule type" value="Genomic_DNA"/>
</dbReference>
<gene>
    <name evidence="1" type="ORF">FZC78_22625</name>
</gene>
<evidence type="ECO:0000313" key="2">
    <source>
        <dbReference type="Proteomes" id="UP000322267"/>
    </source>
</evidence>
<evidence type="ECO:0000313" key="1">
    <source>
        <dbReference type="EMBL" id="TYS12982.1"/>
    </source>
</evidence>
<dbReference type="RefSeq" id="WP_148942331.1">
    <property type="nucleotide sequence ID" value="NZ_VTEI01000026.1"/>
</dbReference>
<sequence length="151" mass="17836">MAKEKILLRLNAEQLLMRVSRYNSLVHYGAPEVVRASELQMILETLCKAVEATREIPVEETATSHKSFIKKDVVNKWARHNEEFFQHATQETLDNLQFYVNRSLTNRAEEIMEIAEWEKEQELLEKLHDKHGIVSIENYKFKTNMDEMEDI</sequence>